<proteinExistence type="inferred from homology"/>
<dbReference type="Proteomes" id="UP000753908">
    <property type="component" value="Unassembled WGS sequence"/>
</dbReference>
<keyword evidence="5 12" id="KW-0028">Amino-acid biosynthesis</keyword>
<dbReference type="PROSITE" id="PS51274">
    <property type="entry name" value="GATASE_COBBQ"/>
    <property type="match status" value="1"/>
</dbReference>
<dbReference type="GO" id="GO:0005737">
    <property type="term" value="C:cytoplasm"/>
    <property type="evidence" value="ECO:0007669"/>
    <property type="project" value="UniProtKB-SubCell"/>
</dbReference>
<dbReference type="InterPro" id="IPR029062">
    <property type="entry name" value="Class_I_gatase-like"/>
</dbReference>
<dbReference type="AlphaFoldDB" id="A0A951UBV2"/>
<dbReference type="EC" id="4.3.2.10" evidence="12"/>
<evidence type="ECO:0000256" key="6">
    <source>
        <dbReference type="ARBA" id="ARBA00022801"/>
    </source>
</evidence>
<comment type="catalytic activity">
    <reaction evidence="10 12">
        <text>5-[(5-phospho-1-deoxy-D-ribulos-1-ylimino)methylamino]-1-(5-phospho-beta-D-ribosyl)imidazole-4-carboxamide + L-glutamine = D-erythro-1-(imidazol-4-yl)glycerol 3-phosphate + 5-amino-1-(5-phospho-beta-D-ribosyl)imidazole-4-carboxamide + L-glutamate + H(+)</text>
        <dbReference type="Rhea" id="RHEA:24793"/>
        <dbReference type="ChEBI" id="CHEBI:15378"/>
        <dbReference type="ChEBI" id="CHEBI:29985"/>
        <dbReference type="ChEBI" id="CHEBI:58278"/>
        <dbReference type="ChEBI" id="CHEBI:58359"/>
        <dbReference type="ChEBI" id="CHEBI:58475"/>
        <dbReference type="ChEBI" id="CHEBI:58525"/>
        <dbReference type="EC" id="4.3.2.10"/>
    </reaction>
</comment>
<dbReference type="NCBIfam" id="TIGR01855">
    <property type="entry name" value="IMP_synth_hisH"/>
    <property type="match status" value="1"/>
</dbReference>
<reference evidence="15" key="1">
    <citation type="submission" date="2021-05" db="EMBL/GenBank/DDBJ databases">
        <authorList>
            <person name="Pietrasiak N."/>
            <person name="Ward R."/>
            <person name="Stajich J.E."/>
            <person name="Kurbessoian T."/>
        </authorList>
    </citation>
    <scope>NUCLEOTIDE SEQUENCE</scope>
    <source>
        <strain evidence="15">CPER-KK1</strain>
    </source>
</reference>
<dbReference type="PANTHER" id="PTHR42701:SF1">
    <property type="entry name" value="IMIDAZOLE GLYCEROL PHOSPHATE SYNTHASE SUBUNIT HISH"/>
    <property type="match status" value="1"/>
</dbReference>
<dbReference type="Gene3D" id="3.40.50.880">
    <property type="match status" value="1"/>
</dbReference>
<dbReference type="EC" id="3.5.1.2" evidence="12"/>
<evidence type="ECO:0000259" key="14">
    <source>
        <dbReference type="Pfam" id="PF00117"/>
    </source>
</evidence>
<keyword evidence="9 12" id="KW-0456">Lyase</keyword>
<dbReference type="Pfam" id="PF00117">
    <property type="entry name" value="GATase"/>
    <property type="match status" value="1"/>
</dbReference>
<feature type="active site" description="Nucleophile" evidence="12 13">
    <location>
        <position position="81"/>
    </location>
</feature>
<dbReference type="FunFam" id="3.40.50.880:FF:000009">
    <property type="entry name" value="Imidazole glycerol phosphate synthase subunit HisH"/>
    <property type="match status" value="1"/>
</dbReference>
<comment type="subunit">
    <text evidence="3 12">Heterodimer of HisH and HisF.</text>
</comment>
<keyword evidence="7 12" id="KW-0315">Glutamine amidotransferase</keyword>
<organism evidence="15 16">
    <name type="scientific">Symplocastrum torsivum CPER-KK1</name>
    <dbReference type="NCBI Taxonomy" id="450513"/>
    <lineage>
        <taxon>Bacteria</taxon>
        <taxon>Bacillati</taxon>
        <taxon>Cyanobacteriota</taxon>
        <taxon>Cyanophyceae</taxon>
        <taxon>Oscillatoriophycideae</taxon>
        <taxon>Oscillatoriales</taxon>
        <taxon>Microcoleaceae</taxon>
        <taxon>Symplocastrum</taxon>
    </lineage>
</organism>
<comment type="function">
    <text evidence="12">IGPS catalyzes the conversion of PRFAR and glutamine to IGP, AICAR and glutamate. The HisH subunit catalyzes the hydrolysis of glutamine to glutamate and ammonia as part of the synthesis of IGP and AICAR. The resulting ammonia molecule is channeled to the active site of HisF.</text>
</comment>
<name>A0A951UBV2_9CYAN</name>
<evidence type="ECO:0000313" key="15">
    <source>
        <dbReference type="EMBL" id="MBW4547843.1"/>
    </source>
</evidence>
<evidence type="ECO:0000256" key="13">
    <source>
        <dbReference type="PIRSR" id="PIRSR000495-1"/>
    </source>
</evidence>
<accession>A0A951UBV2</accession>
<comment type="subcellular location">
    <subcellularLocation>
        <location evidence="1 12">Cytoplasm</location>
    </subcellularLocation>
</comment>
<dbReference type="GO" id="GO:0000107">
    <property type="term" value="F:imidazoleglycerol-phosphate synthase activity"/>
    <property type="evidence" value="ECO:0007669"/>
    <property type="project" value="UniProtKB-UniRule"/>
</dbReference>
<evidence type="ECO:0000256" key="12">
    <source>
        <dbReference type="HAMAP-Rule" id="MF_00278"/>
    </source>
</evidence>
<feature type="active site" evidence="12 13">
    <location>
        <position position="188"/>
    </location>
</feature>
<evidence type="ECO:0000256" key="8">
    <source>
        <dbReference type="ARBA" id="ARBA00023102"/>
    </source>
</evidence>
<comment type="catalytic activity">
    <reaction evidence="11 12">
        <text>L-glutamine + H2O = L-glutamate + NH4(+)</text>
        <dbReference type="Rhea" id="RHEA:15889"/>
        <dbReference type="ChEBI" id="CHEBI:15377"/>
        <dbReference type="ChEBI" id="CHEBI:28938"/>
        <dbReference type="ChEBI" id="CHEBI:29985"/>
        <dbReference type="ChEBI" id="CHEBI:58359"/>
        <dbReference type="EC" id="3.5.1.2"/>
    </reaction>
</comment>
<evidence type="ECO:0000256" key="4">
    <source>
        <dbReference type="ARBA" id="ARBA00022490"/>
    </source>
</evidence>
<dbReference type="InterPro" id="IPR017926">
    <property type="entry name" value="GATASE"/>
</dbReference>
<dbReference type="InterPro" id="IPR010139">
    <property type="entry name" value="Imidazole-glycPsynth_HisH"/>
</dbReference>
<gene>
    <name evidence="12 15" type="primary">hisH</name>
    <name evidence="15" type="ORF">KME25_25860</name>
</gene>
<dbReference type="CDD" id="cd01748">
    <property type="entry name" value="GATase1_IGP_Synthase"/>
    <property type="match status" value="1"/>
</dbReference>
<evidence type="ECO:0000256" key="7">
    <source>
        <dbReference type="ARBA" id="ARBA00022962"/>
    </source>
</evidence>
<comment type="caution">
    <text evidence="15">The sequence shown here is derived from an EMBL/GenBank/DDBJ whole genome shotgun (WGS) entry which is preliminary data.</text>
</comment>
<keyword evidence="8 12" id="KW-0368">Histidine biosynthesis</keyword>
<sequence length="211" mass="22727">MPIIAVVDYDMGNLHSACKGLEKAGATTKITDSPADIEQADAVVLPGVGAFDPAVQHLRSRGLEEPIKKAIASGKPFLGICLGLQILFDGSEEGTEPGLGIVPGMVRRFRWEPGITVPHMGWNELEFNQPNSPLWQQLSGTPRVYFVHSYYVDPVDPKIRAATVTHGSQTVTAAIARDNLMAVQFHPEKSSTAGLQILSNFVAQVKTAVLV</sequence>
<feature type="domain" description="Glutamine amidotransferase" evidence="14">
    <location>
        <begin position="6"/>
        <end position="204"/>
    </location>
</feature>
<dbReference type="GO" id="GO:0004359">
    <property type="term" value="F:glutaminase activity"/>
    <property type="evidence" value="ECO:0007669"/>
    <property type="project" value="UniProtKB-EC"/>
</dbReference>
<comment type="pathway">
    <text evidence="2 12">Amino-acid biosynthesis; L-histidine biosynthesis; L-histidine from 5-phospho-alpha-D-ribose 1-diphosphate: step 5/9.</text>
</comment>
<protein>
    <recommendedName>
        <fullName evidence="12">Imidazole glycerol phosphate synthase subunit HisH</fullName>
        <ecNumber evidence="12">4.3.2.10</ecNumber>
    </recommendedName>
    <alternativeName>
        <fullName evidence="12">IGP synthase glutaminase subunit</fullName>
        <ecNumber evidence="12">3.5.1.2</ecNumber>
    </alternativeName>
    <alternativeName>
        <fullName evidence="12">IGP synthase subunit HisH</fullName>
    </alternativeName>
    <alternativeName>
        <fullName evidence="12">ImGP synthase subunit HisH</fullName>
        <shortName evidence="12">IGPS subunit HisH</shortName>
    </alternativeName>
</protein>
<dbReference type="PIRSF" id="PIRSF000495">
    <property type="entry name" value="Amidotransf_hisH"/>
    <property type="match status" value="1"/>
</dbReference>
<reference evidence="15" key="2">
    <citation type="journal article" date="2022" name="Microbiol. Resour. Announc.">
        <title>Metagenome Sequencing to Explore Phylogenomics of Terrestrial Cyanobacteria.</title>
        <authorList>
            <person name="Ward R.D."/>
            <person name="Stajich J.E."/>
            <person name="Johansen J.R."/>
            <person name="Huntemann M."/>
            <person name="Clum A."/>
            <person name="Foster B."/>
            <person name="Foster B."/>
            <person name="Roux S."/>
            <person name="Palaniappan K."/>
            <person name="Varghese N."/>
            <person name="Mukherjee S."/>
            <person name="Reddy T.B.K."/>
            <person name="Daum C."/>
            <person name="Copeland A."/>
            <person name="Chen I.A."/>
            <person name="Ivanova N.N."/>
            <person name="Kyrpides N.C."/>
            <person name="Shapiro N."/>
            <person name="Eloe-Fadrosh E.A."/>
            <person name="Pietrasiak N."/>
        </authorList>
    </citation>
    <scope>NUCLEOTIDE SEQUENCE</scope>
    <source>
        <strain evidence="15">CPER-KK1</strain>
    </source>
</reference>
<evidence type="ECO:0000256" key="11">
    <source>
        <dbReference type="ARBA" id="ARBA00049534"/>
    </source>
</evidence>
<dbReference type="SUPFAM" id="SSF52317">
    <property type="entry name" value="Class I glutamine amidotransferase-like"/>
    <property type="match status" value="1"/>
</dbReference>
<evidence type="ECO:0000256" key="1">
    <source>
        <dbReference type="ARBA" id="ARBA00004496"/>
    </source>
</evidence>
<evidence type="ECO:0000256" key="9">
    <source>
        <dbReference type="ARBA" id="ARBA00023239"/>
    </source>
</evidence>
<evidence type="ECO:0000256" key="10">
    <source>
        <dbReference type="ARBA" id="ARBA00047838"/>
    </source>
</evidence>
<dbReference type="HAMAP" id="MF_00278">
    <property type="entry name" value="HisH"/>
    <property type="match status" value="1"/>
</dbReference>
<dbReference type="PANTHER" id="PTHR42701">
    <property type="entry name" value="IMIDAZOLE GLYCEROL PHOSPHATE SYNTHASE SUBUNIT HISH"/>
    <property type="match status" value="1"/>
</dbReference>
<evidence type="ECO:0000256" key="3">
    <source>
        <dbReference type="ARBA" id="ARBA00011152"/>
    </source>
</evidence>
<evidence type="ECO:0000256" key="5">
    <source>
        <dbReference type="ARBA" id="ARBA00022605"/>
    </source>
</evidence>
<evidence type="ECO:0000256" key="2">
    <source>
        <dbReference type="ARBA" id="ARBA00005091"/>
    </source>
</evidence>
<dbReference type="PROSITE" id="PS51273">
    <property type="entry name" value="GATASE_TYPE_1"/>
    <property type="match status" value="1"/>
</dbReference>
<dbReference type="GO" id="GO:0000105">
    <property type="term" value="P:L-histidine biosynthetic process"/>
    <property type="evidence" value="ECO:0007669"/>
    <property type="project" value="UniProtKB-UniRule"/>
</dbReference>
<dbReference type="EMBL" id="JAHHIF010000049">
    <property type="protein sequence ID" value="MBW4547843.1"/>
    <property type="molecule type" value="Genomic_DNA"/>
</dbReference>
<keyword evidence="4 12" id="KW-0963">Cytoplasm</keyword>
<keyword evidence="6 12" id="KW-0378">Hydrolase</keyword>
<feature type="active site" evidence="12 13">
    <location>
        <position position="186"/>
    </location>
</feature>
<dbReference type="GO" id="GO:0016829">
    <property type="term" value="F:lyase activity"/>
    <property type="evidence" value="ECO:0007669"/>
    <property type="project" value="UniProtKB-KW"/>
</dbReference>
<evidence type="ECO:0000313" key="16">
    <source>
        <dbReference type="Proteomes" id="UP000753908"/>
    </source>
</evidence>